<dbReference type="EMBL" id="MJFZ01000392">
    <property type="protein sequence ID" value="RAW30038.1"/>
    <property type="molecule type" value="Genomic_DNA"/>
</dbReference>
<gene>
    <name evidence="2" type="ORF">PC110_g13599</name>
    <name evidence="1" type="ORF">PC110_g22492</name>
</gene>
<dbReference type="VEuPathDB" id="FungiDB:PC110_g22492"/>
<proteinExistence type="predicted"/>
<evidence type="ECO:0000313" key="2">
    <source>
        <dbReference type="EMBL" id="RAW30038.1"/>
    </source>
</evidence>
<dbReference type="Proteomes" id="UP000251314">
    <property type="component" value="Unassembled WGS sequence"/>
</dbReference>
<reference evidence="2 3" key="1">
    <citation type="submission" date="2018-01" db="EMBL/GenBank/DDBJ databases">
        <title>Draft genome of the strawberry crown rot pathogen Phytophthora cactorum.</title>
        <authorList>
            <person name="Armitage A.D."/>
            <person name="Lysoe E."/>
            <person name="Nellist C.F."/>
            <person name="Harrison R.J."/>
            <person name="Brurberg M.B."/>
        </authorList>
    </citation>
    <scope>NUCLEOTIDE SEQUENCE [LARGE SCALE GENOMIC DNA]</scope>
    <source>
        <strain evidence="2 3">10300</strain>
    </source>
</reference>
<dbReference type="EMBL" id="MJFZ01002085">
    <property type="protein sequence ID" value="RAW21065.1"/>
    <property type="molecule type" value="Genomic_DNA"/>
</dbReference>
<keyword evidence="3" id="KW-1185">Reference proteome</keyword>
<accession>A0A329S390</accession>
<evidence type="ECO:0008006" key="4">
    <source>
        <dbReference type="Google" id="ProtNLM"/>
    </source>
</evidence>
<dbReference type="AlphaFoldDB" id="A0A329S390"/>
<organism evidence="2 3">
    <name type="scientific">Phytophthora cactorum</name>
    <dbReference type="NCBI Taxonomy" id="29920"/>
    <lineage>
        <taxon>Eukaryota</taxon>
        <taxon>Sar</taxon>
        <taxon>Stramenopiles</taxon>
        <taxon>Oomycota</taxon>
        <taxon>Peronosporomycetes</taxon>
        <taxon>Peronosporales</taxon>
        <taxon>Peronosporaceae</taxon>
        <taxon>Phytophthora</taxon>
    </lineage>
</organism>
<sequence length="262" mass="29352">MVVRLGCYKKEDLEEALDRAYEGEKFSAVARTSSTPLRTLFKKSKELQTTGNIVERRRGSLHSFYQSRKLIWCRTGMPFQPLTKGWYGRFISRHPLLMPRAAEKIARVRNMVDTDSVRTLFYAITKRVVELQLSGDRVFNMDETSFMHKGTSSRVLALKGSSNVWSKETRPNFHMTVVAAVNAAGAALPSLIIVPGKRIYKTDRAALSVENARVTGAPKGFSNEGVFRLRLAMFAAEAAKINAHFSVVLVLENSSTHHELGT</sequence>
<dbReference type="VEuPathDB" id="FungiDB:PC110_g13599"/>
<evidence type="ECO:0000313" key="3">
    <source>
        <dbReference type="Proteomes" id="UP000251314"/>
    </source>
</evidence>
<dbReference type="STRING" id="29920.A0A329S390"/>
<dbReference type="OrthoDB" id="122614at2759"/>
<name>A0A329S390_9STRA</name>
<protein>
    <recommendedName>
        <fullName evidence="4">HTH CENPB-type domain-containing protein</fullName>
    </recommendedName>
</protein>
<evidence type="ECO:0000313" key="1">
    <source>
        <dbReference type="EMBL" id="RAW21065.1"/>
    </source>
</evidence>
<comment type="caution">
    <text evidence="2">The sequence shown here is derived from an EMBL/GenBank/DDBJ whole genome shotgun (WGS) entry which is preliminary data.</text>
</comment>